<dbReference type="HOGENOM" id="CLU_3156173_0_0_10"/>
<accession>L1NIQ4</accession>
<evidence type="ECO:0000313" key="2">
    <source>
        <dbReference type="Proteomes" id="UP000010408"/>
    </source>
</evidence>
<protein>
    <submittedName>
        <fullName evidence="1">Uncharacterized protein</fullName>
    </submittedName>
</protein>
<dbReference type="AlphaFoldDB" id="L1NIQ4"/>
<organism evidence="1 2">
    <name type="scientific">Porphyromonas catoniae F0037</name>
    <dbReference type="NCBI Taxonomy" id="1127696"/>
    <lineage>
        <taxon>Bacteria</taxon>
        <taxon>Pseudomonadati</taxon>
        <taxon>Bacteroidota</taxon>
        <taxon>Bacteroidia</taxon>
        <taxon>Bacteroidales</taxon>
        <taxon>Porphyromonadaceae</taxon>
        <taxon>Porphyromonas</taxon>
    </lineage>
</organism>
<evidence type="ECO:0000313" key="1">
    <source>
        <dbReference type="EMBL" id="EKY03216.1"/>
    </source>
</evidence>
<gene>
    <name evidence="1" type="ORF">HMPREF9134_00105</name>
</gene>
<proteinExistence type="predicted"/>
<comment type="caution">
    <text evidence="1">The sequence shown here is derived from an EMBL/GenBank/DDBJ whole genome shotgun (WGS) entry which is preliminary data.</text>
</comment>
<dbReference type="EMBL" id="AMEQ01000003">
    <property type="protein sequence ID" value="EKY03216.1"/>
    <property type="molecule type" value="Genomic_DNA"/>
</dbReference>
<sequence>MLSIIFGASTPKSASRYTLSDSVQADEVSLLCGIGVEFCSKGVVVLRI</sequence>
<dbReference type="Proteomes" id="UP000010408">
    <property type="component" value="Unassembled WGS sequence"/>
</dbReference>
<name>L1NIQ4_9PORP</name>
<dbReference type="STRING" id="1127696.HMPREF9134_00105"/>
<reference evidence="1 2" key="1">
    <citation type="submission" date="2012-05" db="EMBL/GenBank/DDBJ databases">
        <authorList>
            <person name="Weinstock G."/>
            <person name="Sodergren E."/>
            <person name="Lobos E.A."/>
            <person name="Fulton L."/>
            <person name="Fulton R."/>
            <person name="Courtney L."/>
            <person name="Fronick C."/>
            <person name="O'Laughlin M."/>
            <person name="Godfrey J."/>
            <person name="Wilson R.M."/>
            <person name="Miner T."/>
            <person name="Farmer C."/>
            <person name="Delehaunty K."/>
            <person name="Cordes M."/>
            <person name="Minx P."/>
            <person name="Tomlinson C."/>
            <person name="Chen J."/>
            <person name="Wollam A."/>
            <person name="Pepin K.H."/>
            <person name="Bhonagiri V."/>
            <person name="Zhang X."/>
            <person name="Suruliraj S."/>
            <person name="Warren W."/>
            <person name="Mitreva M."/>
            <person name="Mardis E.R."/>
            <person name="Wilson R.K."/>
        </authorList>
    </citation>
    <scope>NUCLEOTIDE SEQUENCE [LARGE SCALE GENOMIC DNA]</scope>
    <source>
        <strain evidence="1 2">F0037</strain>
    </source>
</reference>